<evidence type="ECO:0000256" key="14">
    <source>
        <dbReference type="ARBA" id="ARBA00025228"/>
    </source>
</evidence>
<accession>Q0G1Y2</accession>
<gene>
    <name evidence="19" type="primary">cobS</name>
    <name evidence="20" type="ORF">FP2506_01575</name>
</gene>
<evidence type="ECO:0000313" key="20">
    <source>
        <dbReference type="EMBL" id="EAU41416.1"/>
    </source>
</evidence>
<evidence type="ECO:0000313" key="21">
    <source>
        <dbReference type="Proteomes" id="UP000004310"/>
    </source>
</evidence>
<comment type="cofactor">
    <cofactor evidence="1 19">
        <name>Mg(2+)</name>
        <dbReference type="ChEBI" id="CHEBI:18420"/>
    </cofactor>
</comment>
<dbReference type="eggNOG" id="COG0368">
    <property type="taxonomic scope" value="Bacteria"/>
</dbReference>
<dbReference type="UniPathway" id="UPA00148">
    <property type="reaction ID" value="UER00238"/>
</dbReference>
<keyword evidence="10 19" id="KW-0812">Transmembrane</keyword>
<comment type="caution">
    <text evidence="20">The sequence shown here is derived from an EMBL/GenBank/DDBJ whole genome shotgun (WGS) entry which is preliminary data.</text>
</comment>
<keyword evidence="8 19" id="KW-0169">Cobalamin biosynthesis</keyword>
<evidence type="ECO:0000256" key="16">
    <source>
        <dbReference type="ARBA" id="ARBA00032853"/>
    </source>
</evidence>
<dbReference type="GO" id="GO:0008818">
    <property type="term" value="F:cobalamin 5'-phosphate synthase activity"/>
    <property type="evidence" value="ECO:0007669"/>
    <property type="project" value="UniProtKB-UniRule"/>
</dbReference>
<evidence type="ECO:0000256" key="7">
    <source>
        <dbReference type="ARBA" id="ARBA00022475"/>
    </source>
</evidence>
<dbReference type="InterPro" id="IPR003805">
    <property type="entry name" value="CobS"/>
</dbReference>
<dbReference type="HOGENOM" id="CLU_057426_1_0_5"/>
<feature type="transmembrane region" description="Helical" evidence="19">
    <location>
        <begin position="155"/>
        <end position="175"/>
    </location>
</feature>
<evidence type="ECO:0000256" key="12">
    <source>
        <dbReference type="ARBA" id="ARBA00022989"/>
    </source>
</evidence>
<keyword evidence="9 19" id="KW-0808">Transferase</keyword>
<keyword evidence="7 19" id="KW-1003">Cell membrane</keyword>
<dbReference type="PANTHER" id="PTHR34148">
    <property type="entry name" value="ADENOSYLCOBINAMIDE-GDP RIBAZOLETRANSFERASE"/>
    <property type="match status" value="1"/>
</dbReference>
<dbReference type="NCBIfam" id="TIGR00317">
    <property type="entry name" value="cobS"/>
    <property type="match status" value="1"/>
</dbReference>
<comment type="function">
    <text evidence="14 19">Joins adenosylcobinamide-GDP and alpha-ribazole to generate adenosylcobalamin (Ado-cobalamin). Also synthesizes adenosylcobalamin 5'-phosphate from adenosylcobinamide-GDP and alpha-ribazole 5'-phosphate.</text>
</comment>
<proteinExistence type="inferred from homology"/>
<evidence type="ECO:0000256" key="1">
    <source>
        <dbReference type="ARBA" id="ARBA00001946"/>
    </source>
</evidence>
<dbReference type="PANTHER" id="PTHR34148:SF1">
    <property type="entry name" value="ADENOSYLCOBINAMIDE-GDP RIBAZOLETRANSFERASE"/>
    <property type="match status" value="1"/>
</dbReference>
<evidence type="ECO:0000256" key="11">
    <source>
        <dbReference type="ARBA" id="ARBA00022842"/>
    </source>
</evidence>
<dbReference type="EC" id="2.7.8.26" evidence="5 19"/>
<keyword evidence="21" id="KW-1185">Reference proteome</keyword>
<name>Q0G1Y2_9HYPH</name>
<dbReference type="AlphaFoldDB" id="Q0G1Y2"/>
<keyword evidence="13 19" id="KW-0472">Membrane</keyword>
<evidence type="ECO:0000256" key="13">
    <source>
        <dbReference type="ARBA" id="ARBA00023136"/>
    </source>
</evidence>
<feature type="transmembrane region" description="Helical" evidence="19">
    <location>
        <begin position="195"/>
        <end position="228"/>
    </location>
</feature>
<dbReference type="STRING" id="217511.GCA_001463845_02248"/>
<evidence type="ECO:0000256" key="3">
    <source>
        <dbReference type="ARBA" id="ARBA00004663"/>
    </source>
</evidence>
<evidence type="ECO:0000256" key="18">
    <source>
        <dbReference type="ARBA" id="ARBA00049504"/>
    </source>
</evidence>
<feature type="transmembrane region" description="Helical" evidence="19">
    <location>
        <begin position="51"/>
        <end position="68"/>
    </location>
</feature>
<sequence length="267" mass="27986">MAHPVRPLRDTMPDFVKRLLRSLAFLTRLPPAASAFDSGPHPLGRDVAAFPIAGLVAAVPSALVVVVLSPFELSTLLVAVIATAMMVWTTGALHEDGLGDVADGLFGHLPPERAVEVMKDSRVGTYGVLALVFSVTARVLILAELIAFSPLAASFGILGVACLSRGCMALLWAELPSADVGGIADSVGQPHLRDAWSALTIGAVLFVLLASFGFGVGNALLGLIFAALKYLGFKRWLRRRLGGQTGDTLGAVQQLTELSALFALCFA</sequence>
<comment type="catalytic activity">
    <reaction evidence="18 19">
        <text>alpha-ribazole 5'-phosphate + adenosylcob(III)inamide-GDP = adenosylcob(III)alamin 5'-phosphate + GMP + H(+)</text>
        <dbReference type="Rhea" id="RHEA:23560"/>
        <dbReference type="ChEBI" id="CHEBI:15378"/>
        <dbReference type="ChEBI" id="CHEBI:57918"/>
        <dbReference type="ChEBI" id="CHEBI:58115"/>
        <dbReference type="ChEBI" id="CHEBI:60487"/>
        <dbReference type="ChEBI" id="CHEBI:60493"/>
        <dbReference type="EC" id="2.7.8.26"/>
    </reaction>
</comment>
<comment type="catalytic activity">
    <reaction evidence="17 19">
        <text>alpha-ribazole + adenosylcob(III)inamide-GDP = adenosylcob(III)alamin + GMP + H(+)</text>
        <dbReference type="Rhea" id="RHEA:16049"/>
        <dbReference type="ChEBI" id="CHEBI:10329"/>
        <dbReference type="ChEBI" id="CHEBI:15378"/>
        <dbReference type="ChEBI" id="CHEBI:18408"/>
        <dbReference type="ChEBI" id="CHEBI:58115"/>
        <dbReference type="ChEBI" id="CHEBI:60487"/>
        <dbReference type="EC" id="2.7.8.26"/>
    </reaction>
</comment>
<dbReference type="Proteomes" id="UP000004310">
    <property type="component" value="Unassembled WGS sequence"/>
</dbReference>
<evidence type="ECO:0000256" key="5">
    <source>
        <dbReference type="ARBA" id="ARBA00013200"/>
    </source>
</evidence>
<evidence type="ECO:0000256" key="19">
    <source>
        <dbReference type="HAMAP-Rule" id="MF_00719"/>
    </source>
</evidence>
<feature type="transmembrane region" description="Helical" evidence="19">
    <location>
        <begin position="75"/>
        <end position="93"/>
    </location>
</feature>
<dbReference type="HAMAP" id="MF_00719">
    <property type="entry name" value="CobS"/>
    <property type="match status" value="1"/>
</dbReference>
<dbReference type="GO" id="GO:0051073">
    <property type="term" value="F:adenosylcobinamide-GDP ribazoletransferase activity"/>
    <property type="evidence" value="ECO:0007669"/>
    <property type="project" value="UniProtKB-UniRule"/>
</dbReference>
<evidence type="ECO:0000256" key="2">
    <source>
        <dbReference type="ARBA" id="ARBA00004651"/>
    </source>
</evidence>
<comment type="subcellular location">
    <subcellularLocation>
        <location evidence="2 19">Cell membrane</location>
        <topology evidence="2 19">Multi-pass membrane protein</topology>
    </subcellularLocation>
</comment>
<organism evidence="20 21">
    <name type="scientific">Fulvimarina pelagi HTCC2506</name>
    <dbReference type="NCBI Taxonomy" id="314231"/>
    <lineage>
        <taxon>Bacteria</taxon>
        <taxon>Pseudomonadati</taxon>
        <taxon>Pseudomonadota</taxon>
        <taxon>Alphaproteobacteria</taxon>
        <taxon>Hyphomicrobiales</taxon>
        <taxon>Aurantimonadaceae</taxon>
        <taxon>Fulvimarina</taxon>
    </lineage>
</organism>
<evidence type="ECO:0000256" key="9">
    <source>
        <dbReference type="ARBA" id="ARBA00022679"/>
    </source>
</evidence>
<evidence type="ECO:0000256" key="8">
    <source>
        <dbReference type="ARBA" id="ARBA00022573"/>
    </source>
</evidence>
<evidence type="ECO:0000256" key="10">
    <source>
        <dbReference type="ARBA" id="ARBA00022692"/>
    </source>
</evidence>
<dbReference type="EMBL" id="AATP01000003">
    <property type="protein sequence ID" value="EAU41416.1"/>
    <property type="molecule type" value="Genomic_DNA"/>
</dbReference>
<protein>
    <recommendedName>
        <fullName evidence="6 19">Adenosylcobinamide-GDP ribazoletransferase</fullName>
        <ecNumber evidence="5 19">2.7.8.26</ecNumber>
    </recommendedName>
    <alternativeName>
        <fullName evidence="16 19">Cobalamin synthase</fullName>
    </alternativeName>
    <alternativeName>
        <fullName evidence="15 19">Cobalamin-5'-phosphate synthase</fullName>
    </alternativeName>
</protein>
<evidence type="ECO:0000256" key="6">
    <source>
        <dbReference type="ARBA" id="ARBA00015850"/>
    </source>
</evidence>
<keyword evidence="11 19" id="KW-0460">Magnesium</keyword>
<evidence type="ECO:0000256" key="17">
    <source>
        <dbReference type="ARBA" id="ARBA00048623"/>
    </source>
</evidence>
<comment type="pathway">
    <text evidence="3 19">Cofactor biosynthesis; adenosylcobalamin biosynthesis; adenosylcobalamin from cob(II)yrinate a,c-diamide: step 7/7.</text>
</comment>
<comment type="similarity">
    <text evidence="4 19">Belongs to the CobS family.</text>
</comment>
<evidence type="ECO:0000256" key="4">
    <source>
        <dbReference type="ARBA" id="ARBA00010561"/>
    </source>
</evidence>
<feature type="transmembrane region" description="Helical" evidence="19">
    <location>
        <begin position="126"/>
        <end position="148"/>
    </location>
</feature>
<reference evidence="20 21" key="1">
    <citation type="journal article" date="2010" name="J. Bacteriol.">
        <title>Genome sequence of Fulvimarina pelagi HTCC2506T, a Mn(II)-oxidizing alphaproteobacterium possessing an aerobic anoxygenic photosynthetic gene cluster and Xanthorhodopsin.</title>
        <authorList>
            <person name="Kang I."/>
            <person name="Oh H.M."/>
            <person name="Lim S.I."/>
            <person name="Ferriera S."/>
            <person name="Giovannoni S.J."/>
            <person name="Cho J.C."/>
        </authorList>
    </citation>
    <scope>NUCLEOTIDE SEQUENCE [LARGE SCALE GENOMIC DNA]</scope>
    <source>
        <strain evidence="20 21">HTCC2506</strain>
    </source>
</reference>
<dbReference type="GO" id="GO:0005886">
    <property type="term" value="C:plasma membrane"/>
    <property type="evidence" value="ECO:0007669"/>
    <property type="project" value="UniProtKB-SubCell"/>
</dbReference>
<evidence type="ECO:0000256" key="15">
    <source>
        <dbReference type="ARBA" id="ARBA00032605"/>
    </source>
</evidence>
<dbReference type="Pfam" id="PF02654">
    <property type="entry name" value="CobS"/>
    <property type="match status" value="1"/>
</dbReference>
<dbReference type="GO" id="GO:0009236">
    <property type="term" value="P:cobalamin biosynthetic process"/>
    <property type="evidence" value="ECO:0007669"/>
    <property type="project" value="UniProtKB-UniRule"/>
</dbReference>
<keyword evidence="12 19" id="KW-1133">Transmembrane helix</keyword>